<dbReference type="SUPFAM" id="SSF55031">
    <property type="entry name" value="Bacterial exopeptidase dimerisation domain"/>
    <property type="match status" value="1"/>
</dbReference>
<dbReference type="InterPro" id="IPR050072">
    <property type="entry name" value="Peptidase_M20A"/>
</dbReference>
<evidence type="ECO:0000256" key="3">
    <source>
        <dbReference type="ARBA" id="ARBA00022801"/>
    </source>
</evidence>
<keyword evidence="7" id="KW-1185">Reference proteome</keyword>
<dbReference type="PANTHER" id="PTHR43808">
    <property type="entry name" value="ACETYLORNITHINE DEACETYLASE"/>
    <property type="match status" value="1"/>
</dbReference>
<dbReference type="Gene3D" id="3.40.630.10">
    <property type="entry name" value="Zn peptidases"/>
    <property type="match status" value="1"/>
</dbReference>
<reference evidence="6 7" key="5">
    <citation type="journal article" date="2011" name="ISME J.">
        <title>Dual transcriptional profiling of a bacterial/fungal confrontation: Collimonas fungivorans versus Aspergillus niger.</title>
        <authorList>
            <person name="Mela F."/>
            <person name="Fritsche K."/>
            <person name="de Boer W."/>
            <person name="van Veen J.A."/>
            <person name="de Graaff L.H."/>
            <person name="van den Berg M."/>
            <person name="Leveau J.H."/>
        </authorList>
    </citation>
    <scope>NUCLEOTIDE SEQUENCE [LARGE SCALE GENOMIC DNA]</scope>
    <source>
        <strain evidence="6 7">Ter331</strain>
    </source>
</reference>
<evidence type="ECO:0000313" key="7">
    <source>
        <dbReference type="Proteomes" id="UP000008392"/>
    </source>
</evidence>
<protein>
    <submittedName>
        <fullName evidence="6">Carboxypeptidase G2</fullName>
        <ecNumber evidence="6">3.4.17.11</ecNumber>
    </submittedName>
</protein>
<dbReference type="InterPro" id="IPR011650">
    <property type="entry name" value="Peptidase_M20_dimer"/>
</dbReference>
<reference evidence="6 7" key="4">
    <citation type="journal article" date="2010" name="Environ. Microbiol.">
        <title>The bacterial genus Collimonas: mycophagy, weathering and other adaptive solutions to life in oligotrophic soil environments.</title>
        <authorList>
            <person name="Leveau J.H."/>
            <person name="Uroz S."/>
            <person name="de Boer W."/>
        </authorList>
    </citation>
    <scope>NUCLEOTIDE SEQUENCE [LARGE SCALE GENOMIC DNA]</scope>
    <source>
        <strain evidence="6 7">Ter331</strain>
    </source>
</reference>
<dbReference type="HOGENOM" id="CLU_021802_7_2_4"/>
<evidence type="ECO:0000256" key="2">
    <source>
        <dbReference type="ARBA" id="ARBA00022723"/>
    </source>
</evidence>
<dbReference type="InterPro" id="IPR002933">
    <property type="entry name" value="Peptidase_M20"/>
</dbReference>
<dbReference type="EMBL" id="CP002745">
    <property type="protein sequence ID" value="AEK62487.1"/>
    <property type="molecule type" value="Genomic_DNA"/>
</dbReference>
<dbReference type="PANTHER" id="PTHR43808:SF10">
    <property type="entry name" value="BLL3749 PROTEIN"/>
    <property type="match status" value="1"/>
</dbReference>
<dbReference type="Gene3D" id="3.30.70.360">
    <property type="match status" value="1"/>
</dbReference>
<dbReference type="PROSITE" id="PS00758">
    <property type="entry name" value="ARGE_DAPE_CPG2_1"/>
    <property type="match status" value="1"/>
</dbReference>
<dbReference type="GO" id="GO:0046872">
    <property type="term" value="F:metal ion binding"/>
    <property type="evidence" value="ECO:0007669"/>
    <property type="project" value="UniProtKB-KW"/>
</dbReference>
<dbReference type="Proteomes" id="UP000008392">
    <property type="component" value="Chromosome"/>
</dbReference>
<evidence type="ECO:0000256" key="4">
    <source>
        <dbReference type="ARBA" id="ARBA00022833"/>
    </source>
</evidence>
<keyword evidence="2" id="KW-0479">Metal-binding</keyword>
<dbReference type="Pfam" id="PF07687">
    <property type="entry name" value="M20_dimer"/>
    <property type="match status" value="1"/>
</dbReference>
<reference evidence="6 7" key="3">
    <citation type="journal article" date="2008" name="FEMS Microbiol. Ecol.">
        <title>Identification and characterization of genes underlying chitinolysis in Collimonas fungivorans Ter331.</title>
        <authorList>
            <person name="Fritsche K."/>
            <person name="de Boer W."/>
            <person name="Gerards S."/>
            <person name="van den Berg M."/>
            <person name="van Veen J.A."/>
            <person name="Leveau J.H."/>
        </authorList>
    </citation>
    <scope>NUCLEOTIDE SEQUENCE [LARGE SCALE GENOMIC DNA]</scope>
    <source>
        <strain evidence="6 7">Ter331</strain>
    </source>
</reference>
<feature type="domain" description="Peptidase M20 dimerisation" evidence="5">
    <location>
        <begin position="284"/>
        <end position="383"/>
    </location>
</feature>
<dbReference type="eggNOG" id="COG0624">
    <property type="taxonomic scope" value="Bacteria"/>
</dbReference>
<keyword evidence="4" id="KW-0862">Zinc</keyword>
<evidence type="ECO:0000313" key="6">
    <source>
        <dbReference type="EMBL" id="AEK62487.1"/>
    </source>
</evidence>
<dbReference type="EC" id="3.4.17.11" evidence="6"/>
<keyword evidence="6" id="KW-0645">Protease</keyword>
<dbReference type="CDD" id="cd03885">
    <property type="entry name" value="M20_CPDG2"/>
    <property type="match status" value="1"/>
</dbReference>
<keyword evidence="6" id="KW-0121">Carboxypeptidase</keyword>
<organism evidence="6 7">
    <name type="scientific">Collimonas fungivorans (strain Ter331)</name>
    <dbReference type="NCBI Taxonomy" id="1005048"/>
    <lineage>
        <taxon>Bacteria</taxon>
        <taxon>Pseudomonadati</taxon>
        <taxon>Pseudomonadota</taxon>
        <taxon>Betaproteobacteria</taxon>
        <taxon>Burkholderiales</taxon>
        <taxon>Oxalobacteraceae</taxon>
        <taxon>Collimonas</taxon>
    </lineage>
</organism>
<proteinExistence type="predicted"/>
<reference evidence="6 7" key="2">
    <citation type="journal article" date="2006" name="J. Microbiol. Methods">
        <title>Genomic flank-sequencing of plasposon insertion sites for rapid identification of functional genes.</title>
        <authorList>
            <person name="Leveau J.H."/>
            <person name="Gerards S."/>
            <person name="Fritsche K."/>
            <person name="Zondag G."/>
            <person name="van Veen J.A."/>
        </authorList>
    </citation>
    <scope>NUCLEOTIDE SEQUENCE [LARGE SCALE GENOMIC DNA]</scope>
    <source>
        <strain evidence="6 7">Ter331</strain>
    </source>
</reference>
<dbReference type="InterPro" id="IPR001261">
    <property type="entry name" value="ArgE/DapE_CS"/>
</dbReference>
<sequence>MLESDFISNWTVINKCDHLQRNLKSSQYTPESLYSVERFKREARLKQVNSRFPTAGIQPNHPKFRREITVMFHFSRSAFVSSLSVGIALGLAAPSSFAEPDKQVYEKAEQYKGDALKLLERLVNIDTGTGDEQGLSQVSGIVIEELKKIGAHVETYPAAAPANGNNVVATFSGTGKGKILLMAHMDTVFKHGTATAKPFYIKDSRAYGPGVMDDKGGIVAGLYALKILQQLGFKDYAQITLLLNSNEETGSAGSRALIEKIARQHDVVLNLEPGRAADGLVVWRKGSGTVKVEVTGKAAHAGVAPDSGRNAAMEVAHQILQLGQLGDREKQTTVNFTVINAGGATNVIPDHATAFGDVRVAVPEEFDRVEKDLAKMSEKKLIPDTQVTTRLTRGFPPMPANPQSEALAAKAQAIYGELGKKLTLEGSGGAADSSLSAGVGIPTLDGFGIVGGGIHTPEEYAEVDSIVPRFYLLTRMLMDLGKRK</sequence>
<reference evidence="7" key="6">
    <citation type="submission" date="2011-05" db="EMBL/GenBank/DDBJ databases">
        <title>Complete sequence of Collimonas fungivorans Ter331.</title>
        <authorList>
            <person name="Leveau J.H."/>
        </authorList>
    </citation>
    <scope>NUCLEOTIDE SEQUENCE [LARGE SCALE GENOMIC DNA]</scope>
    <source>
        <strain evidence="7">Ter331</strain>
    </source>
</reference>
<dbReference type="KEGG" id="cfu:CFU_2660"/>
<dbReference type="SUPFAM" id="SSF53187">
    <property type="entry name" value="Zn-dependent exopeptidases"/>
    <property type="match status" value="1"/>
</dbReference>
<evidence type="ECO:0000259" key="5">
    <source>
        <dbReference type="Pfam" id="PF07687"/>
    </source>
</evidence>
<keyword evidence="3 6" id="KW-0378">Hydrolase</keyword>
<comment type="cofactor">
    <cofactor evidence="1">
        <name>Zn(2+)</name>
        <dbReference type="ChEBI" id="CHEBI:29105"/>
    </cofactor>
</comment>
<gene>
    <name evidence="6" type="ordered locus">CFU_2660</name>
</gene>
<dbReference type="NCBIfam" id="NF004788">
    <property type="entry name" value="PRK06133.1"/>
    <property type="match status" value="1"/>
</dbReference>
<accession>G0ACD2</accession>
<reference evidence="6 7" key="1">
    <citation type="journal article" date="2004" name="Environ. Microbiol.">
        <title>Phylogeny-function analysis of (meta)genomic libraries: screening for expression of ribosomal RNA genes by large-insert library fluorescent in situ hybridization (LIL-FISH).</title>
        <authorList>
            <person name="Leveau J.H."/>
            <person name="Gerards S."/>
            <person name="de Boer W."/>
            <person name="van Veen J.A."/>
        </authorList>
    </citation>
    <scope>NUCLEOTIDE SEQUENCE [LARGE SCALE GENOMIC DNA]</scope>
    <source>
        <strain evidence="6 7">Ter331</strain>
    </source>
</reference>
<name>G0ACD2_COLFT</name>
<dbReference type="AlphaFoldDB" id="G0ACD2"/>
<dbReference type="InterPro" id="IPR036264">
    <property type="entry name" value="Bact_exopeptidase_dim_dom"/>
</dbReference>
<evidence type="ECO:0000256" key="1">
    <source>
        <dbReference type="ARBA" id="ARBA00001947"/>
    </source>
</evidence>
<dbReference type="GO" id="GO:0004180">
    <property type="term" value="F:carboxypeptidase activity"/>
    <property type="evidence" value="ECO:0007669"/>
    <property type="project" value="UniProtKB-KW"/>
</dbReference>
<dbReference type="Pfam" id="PF01546">
    <property type="entry name" value="Peptidase_M20"/>
    <property type="match status" value="1"/>
</dbReference>